<sequence>MPGEPATITPHEDVFREIARLRGAVSEHFEPSDWRVDTPLGERVVPSPLQAVLSVEWPAGQLLVTDEDGDEYEVTFPRLVNGDPVAEDRAFFIIAFNEATQYYWVIDLDDERPDDPWVHEIDHDLYGDDRRFQNPKRLSRMLAALAAA</sequence>
<evidence type="ECO:0000313" key="1">
    <source>
        <dbReference type="EMBL" id="MFA1553574.1"/>
    </source>
</evidence>
<comment type="caution">
    <text evidence="1">The sequence shown here is derived from an EMBL/GenBank/DDBJ whole genome shotgun (WGS) entry which is preliminary data.</text>
</comment>
<evidence type="ECO:0000313" key="2">
    <source>
        <dbReference type="Proteomes" id="UP001569904"/>
    </source>
</evidence>
<keyword evidence="2" id="KW-1185">Reference proteome</keyword>
<dbReference type="Proteomes" id="UP001569904">
    <property type="component" value="Unassembled WGS sequence"/>
</dbReference>
<dbReference type="RefSeq" id="WP_371939966.1">
    <property type="nucleotide sequence ID" value="NZ_JAXCEH010000003.1"/>
</dbReference>
<organism evidence="1 2">
    <name type="scientific">Actinomadura chokoriensis</name>
    <dbReference type="NCBI Taxonomy" id="454156"/>
    <lineage>
        <taxon>Bacteria</taxon>
        <taxon>Bacillati</taxon>
        <taxon>Actinomycetota</taxon>
        <taxon>Actinomycetes</taxon>
        <taxon>Streptosporangiales</taxon>
        <taxon>Thermomonosporaceae</taxon>
        <taxon>Actinomadura</taxon>
    </lineage>
</organism>
<accession>A0ABV4QSJ5</accession>
<reference evidence="1 2" key="1">
    <citation type="submission" date="2023-11" db="EMBL/GenBank/DDBJ databases">
        <title>Actinomadura monticuli sp. nov., isolated from volcanic ash.</title>
        <authorList>
            <person name="Lee S.D."/>
            <person name="Yang H."/>
            <person name="Kim I.S."/>
        </authorList>
    </citation>
    <scope>NUCLEOTIDE SEQUENCE [LARGE SCALE GENOMIC DNA]</scope>
    <source>
        <strain evidence="1 2">DSM 45346</strain>
    </source>
</reference>
<proteinExistence type="predicted"/>
<dbReference type="EMBL" id="JAXCEH010000003">
    <property type="protein sequence ID" value="MFA1553574.1"/>
    <property type="molecule type" value="Genomic_DNA"/>
</dbReference>
<name>A0ABV4QSJ5_9ACTN</name>
<gene>
    <name evidence="1" type="ORF">SM436_07710</name>
</gene>
<protein>
    <submittedName>
        <fullName evidence="1">Uncharacterized protein</fullName>
    </submittedName>
</protein>